<dbReference type="CDD" id="cd06225">
    <property type="entry name" value="HAMP"/>
    <property type="match status" value="1"/>
</dbReference>
<feature type="domain" description="HAMP" evidence="8">
    <location>
        <begin position="346"/>
        <end position="398"/>
    </location>
</feature>
<dbReference type="Pfam" id="PF00015">
    <property type="entry name" value="MCPsignal"/>
    <property type="match status" value="1"/>
</dbReference>
<keyword evidence="6" id="KW-0812">Transmembrane</keyword>
<evidence type="ECO:0000259" key="7">
    <source>
        <dbReference type="PROSITE" id="PS50111"/>
    </source>
</evidence>
<dbReference type="PANTHER" id="PTHR32089">
    <property type="entry name" value="METHYL-ACCEPTING CHEMOTAXIS PROTEIN MCPB"/>
    <property type="match status" value="1"/>
</dbReference>
<gene>
    <name evidence="9" type="ORF">GCM10023333_23460</name>
</gene>
<protein>
    <submittedName>
        <fullName evidence="9">Methyl-accepting chemotaxis protein</fullName>
    </submittedName>
</protein>
<comment type="subcellular location">
    <subcellularLocation>
        <location evidence="1">Membrane</location>
    </subcellularLocation>
</comment>
<proteinExistence type="inferred from homology"/>
<keyword evidence="5" id="KW-0175">Coiled coil</keyword>
<feature type="transmembrane region" description="Helical" evidence="6">
    <location>
        <begin position="327"/>
        <end position="345"/>
    </location>
</feature>
<feature type="coiled-coil region" evidence="5">
    <location>
        <begin position="134"/>
        <end position="168"/>
    </location>
</feature>
<evidence type="ECO:0000256" key="1">
    <source>
        <dbReference type="ARBA" id="ARBA00004370"/>
    </source>
</evidence>
<dbReference type="SUPFAM" id="SSF58104">
    <property type="entry name" value="Methyl-accepting chemotaxis protein (MCP) signaling domain"/>
    <property type="match status" value="1"/>
</dbReference>
<evidence type="ECO:0000256" key="6">
    <source>
        <dbReference type="SAM" id="Phobius"/>
    </source>
</evidence>
<evidence type="ECO:0000313" key="10">
    <source>
        <dbReference type="Proteomes" id="UP001499988"/>
    </source>
</evidence>
<name>A0ABP9EYD0_9GAMM</name>
<dbReference type="RefSeq" id="WP_345335584.1">
    <property type="nucleotide sequence ID" value="NZ_BAABJZ010000079.1"/>
</dbReference>
<evidence type="ECO:0000256" key="2">
    <source>
        <dbReference type="ARBA" id="ARBA00023224"/>
    </source>
</evidence>
<keyword evidence="6" id="KW-1133">Transmembrane helix</keyword>
<evidence type="ECO:0000256" key="4">
    <source>
        <dbReference type="PROSITE-ProRule" id="PRU00284"/>
    </source>
</evidence>
<dbReference type="Pfam" id="PF00672">
    <property type="entry name" value="HAMP"/>
    <property type="match status" value="1"/>
</dbReference>
<dbReference type="EMBL" id="BAABJZ010000079">
    <property type="protein sequence ID" value="GAA4889460.1"/>
    <property type="molecule type" value="Genomic_DNA"/>
</dbReference>
<evidence type="ECO:0000259" key="8">
    <source>
        <dbReference type="PROSITE" id="PS50885"/>
    </source>
</evidence>
<evidence type="ECO:0000313" key="9">
    <source>
        <dbReference type="EMBL" id="GAA4889460.1"/>
    </source>
</evidence>
<dbReference type="PROSITE" id="PS50885">
    <property type="entry name" value="HAMP"/>
    <property type="match status" value="1"/>
</dbReference>
<dbReference type="SMART" id="SM00283">
    <property type="entry name" value="MA"/>
    <property type="match status" value="1"/>
</dbReference>
<dbReference type="SMART" id="SM00304">
    <property type="entry name" value="HAMP"/>
    <property type="match status" value="1"/>
</dbReference>
<organism evidence="9 10">
    <name type="scientific">Ferrimonas pelagia</name>
    <dbReference type="NCBI Taxonomy" id="1177826"/>
    <lineage>
        <taxon>Bacteria</taxon>
        <taxon>Pseudomonadati</taxon>
        <taxon>Pseudomonadota</taxon>
        <taxon>Gammaproteobacteria</taxon>
        <taxon>Alteromonadales</taxon>
        <taxon>Ferrimonadaceae</taxon>
        <taxon>Ferrimonas</taxon>
    </lineage>
</organism>
<accession>A0ABP9EYD0</accession>
<evidence type="ECO:0000256" key="5">
    <source>
        <dbReference type="SAM" id="Coils"/>
    </source>
</evidence>
<dbReference type="Proteomes" id="UP001499988">
    <property type="component" value="Unassembled WGS sequence"/>
</dbReference>
<comment type="caution">
    <text evidence="9">The sequence shown here is derived from an EMBL/GenBank/DDBJ whole genome shotgun (WGS) entry which is preliminary data.</text>
</comment>
<reference evidence="10" key="1">
    <citation type="journal article" date="2019" name="Int. J. Syst. Evol. Microbiol.">
        <title>The Global Catalogue of Microorganisms (GCM) 10K type strain sequencing project: providing services to taxonomists for standard genome sequencing and annotation.</title>
        <authorList>
            <consortium name="The Broad Institute Genomics Platform"/>
            <consortium name="The Broad Institute Genome Sequencing Center for Infectious Disease"/>
            <person name="Wu L."/>
            <person name="Ma J."/>
        </authorList>
    </citation>
    <scope>NUCLEOTIDE SEQUENCE [LARGE SCALE GENOMIC DNA]</scope>
    <source>
        <strain evidence="10">JCM 18401</strain>
    </source>
</reference>
<dbReference type="PROSITE" id="PS50111">
    <property type="entry name" value="CHEMOTAXIS_TRANSDUC_2"/>
    <property type="match status" value="1"/>
</dbReference>
<keyword evidence="6" id="KW-0472">Membrane</keyword>
<feature type="domain" description="Methyl-accepting transducer" evidence="7">
    <location>
        <begin position="403"/>
        <end position="639"/>
    </location>
</feature>
<dbReference type="Gene3D" id="1.10.287.950">
    <property type="entry name" value="Methyl-accepting chemotaxis protein"/>
    <property type="match status" value="1"/>
</dbReference>
<dbReference type="InterPro" id="IPR004089">
    <property type="entry name" value="MCPsignal_dom"/>
</dbReference>
<keyword evidence="2 4" id="KW-0807">Transducer</keyword>
<feature type="coiled-coil region" evidence="5">
    <location>
        <begin position="276"/>
        <end position="317"/>
    </location>
</feature>
<comment type="similarity">
    <text evidence="3">Belongs to the methyl-accepting chemotaxis (MCP) protein family.</text>
</comment>
<evidence type="ECO:0000256" key="3">
    <source>
        <dbReference type="ARBA" id="ARBA00029447"/>
    </source>
</evidence>
<sequence length="675" mass="73285">MRATIAQRIIGGFTLVTLLLIVLGGTSLLSMDTVGDHTRSFQNFSLPAKDGANALERLLDAEQLALVSTYHSATQSQHQQHTEALQEHHQQAQIVATQLSELLAQQPIPSQQLQQIQTLYQTYWQQSLLLQQAKARALQQRDTLVIALEQLEQQVDDTSALLMDVMDLEYSEQVKEQALASHANLLDTNINGLFTSTLELPSLTELSAIETLQGELAYLLSSTSLLQQEMAIVGQEQSAIDTETLNQLSTRLDSIRQNYDDASGLLNQQRQGIQAQQQATQSLTTAEQELARLRQALDQLNEQVIQISEQAEAQALDAINSAATRTWLLIILSLLIAVTVAYLTIRAITRPLKQVNNALAVLAKGDLTEQLHYPHRDEFGRLVNNINKLVANLRNLLQSIADRSNQLATAAEETSAVTAQTTSGIQEQRNQVEQVASATNELSASASQVATNASDTLGEIKLADEEAQRIRQLSVENGEAIQLLAQEVKKAGEVINQLHADSAAIGGILDVIRGIAEQTNLLALNAAIEAARAGEQGRGFAVVADEVRSLASRTQASTAEIQQMIEVLQQGAQQAVGVMQQGQQQASDSVDKTDQASEMLAAIAQAVERVYGAGEQISRAAREQDQVAQQISDRLEQIAGISAETSAGAVQTATSSQQVAQLAEELQSEVRRFTL</sequence>
<dbReference type="PANTHER" id="PTHR32089:SF70">
    <property type="entry name" value="ENERGY TAXIS MODULATING METHYL ACCEPTING SENSORY TRANSDUCER"/>
    <property type="match status" value="1"/>
</dbReference>
<dbReference type="InterPro" id="IPR003660">
    <property type="entry name" value="HAMP_dom"/>
</dbReference>
<keyword evidence="10" id="KW-1185">Reference proteome</keyword>